<accession>A0AAX2L6E4</accession>
<dbReference type="AlphaFoldDB" id="A0AAX2L6E4"/>
<organism evidence="1 2">
    <name type="scientific">Streptococcus mitis</name>
    <dbReference type="NCBI Taxonomy" id="28037"/>
    <lineage>
        <taxon>Bacteria</taxon>
        <taxon>Bacillati</taxon>
        <taxon>Bacillota</taxon>
        <taxon>Bacilli</taxon>
        <taxon>Lactobacillales</taxon>
        <taxon>Streptococcaceae</taxon>
        <taxon>Streptococcus</taxon>
        <taxon>Streptococcus mitis group</taxon>
    </lineage>
</organism>
<name>A0AAX2L6E4_STRMT</name>
<dbReference type="Proteomes" id="UP000255482">
    <property type="component" value="Unassembled WGS sequence"/>
</dbReference>
<evidence type="ECO:0000313" key="2">
    <source>
        <dbReference type="Proteomes" id="UP000255482"/>
    </source>
</evidence>
<sequence length="84" mass="9808">MILRKQKARDFQLRNSSFLILPLSLIIFQQVVDHEYESHVNSHLALTFQMTSLITKQTFICPKTDFISILRLAKIYLPLEDKSA</sequence>
<gene>
    <name evidence="1" type="ORF">NCTC12261_01591</name>
</gene>
<reference evidence="1 2" key="1">
    <citation type="submission" date="2018-06" db="EMBL/GenBank/DDBJ databases">
        <authorList>
            <consortium name="Pathogen Informatics"/>
            <person name="Doyle S."/>
        </authorList>
    </citation>
    <scope>NUCLEOTIDE SEQUENCE [LARGE SCALE GENOMIC DNA]</scope>
    <source>
        <strain evidence="1 2">NCTC12261</strain>
    </source>
</reference>
<evidence type="ECO:0000313" key="1">
    <source>
        <dbReference type="EMBL" id="SUN75595.1"/>
    </source>
</evidence>
<comment type="caution">
    <text evidence="1">The sequence shown here is derived from an EMBL/GenBank/DDBJ whole genome shotgun (WGS) entry which is preliminary data.</text>
</comment>
<dbReference type="EMBL" id="UHFS01000002">
    <property type="protein sequence ID" value="SUN75595.1"/>
    <property type="molecule type" value="Genomic_DNA"/>
</dbReference>
<proteinExistence type="predicted"/>
<protein>
    <submittedName>
        <fullName evidence="1">Uncharacterized protein</fullName>
    </submittedName>
</protein>